<dbReference type="CDD" id="cd00442">
    <property type="entry name" value="Lyz-like"/>
    <property type="match status" value="1"/>
</dbReference>
<dbReference type="EMBL" id="ATHJ01000061">
    <property type="protein sequence ID" value="EPR42946.1"/>
    <property type="molecule type" value="Genomic_DNA"/>
</dbReference>
<dbReference type="InterPro" id="IPR045795">
    <property type="entry name" value="SLT_4"/>
</dbReference>
<protein>
    <submittedName>
        <fullName evidence="3">Lytic transglycosylase catalytic</fullName>
    </submittedName>
</protein>
<keyword evidence="4" id="KW-1185">Reference proteome</keyword>
<keyword evidence="1" id="KW-0732">Signal</keyword>
<evidence type="ECO:0000259" key="2">
    <source>
        <dbReference type="Pfam" id="PF19489"/>
    </source>
</evidence>
<evidence type="ECO:0000313" key="3">
    <source>
        <dbReference type="EMBL" id="EPR42946.1"/>
    </source>
</evidence>
<name>S7U0J2_DESML</name>
<dbReference type="InterPro" id="IPR023346">
    <property type="entry name" value="Lysozyme-like_dom_sf"/>
</dbReference>
<dbReference type="Gene3D" id="1.10.530.10">
    <property type="match status" value="1"/>
</dbReference>
<feature type="domain" description="Transglycosylase SLT" evidence="2">
    <location>
        <begin position="8"/>
        <end position="189"/>
    </location>
</feature>
<dbReference type="eggNOG" id="COG4764">
    <property type="taxonomic scope" value="Bacteria"/>
</dbReference>
<evidence type="ECO:0000313" key="4">
    <source>
        <dbReference type="Proteomes" id="UP000014977"/>
    </source>
</evidence>
<dbReference type="SUPFAM" id="SSF53955">
    <property type="entry name" value="Lysozyme-like"/>
    <property type="match status" value="1"/>
</dbReference>
<evidence type="ECO:0000256" key="1">
    <source>
        <dbReference type="SAM" id="SignalP"/>
    </source>
</evidence>
<comment type="caution">
    <text evidence="3">The sequence shown here is derived from an EMBL/GenBank/DDBJ whole genome shotgun (WGS) entry which is preliminary data.</text>
</comment>
<proteinExistence type="predicted"/>
<organism evidence="3 4">
    <name type="scientific">Desulfococcus multivorans DSM 2059</name>
    <dbReference type="NCBI Taxonomy" id="1121405"/>
    <lineage>
        <taxon>Bacteria</taxon>
        <taxon>Pseudomonadati</taxon>
        <taxon>Thermodesulfobacteriota</taxon>
        <taxon>Desulfobacteria</taxon>
        <taxon>Desulfobacterales</taxon>
        <taxon>Desulfococcaceae</taxon>
        <taxon>Desulfococcus</taxon>
    </lineage>
</organism>
<gene>
    <name evidence="3" type="ORF">dsmv_0027</name>
</gene>
<dbReference type="Proteomes" id="UP000014977">
    <property type="component" value="Unassembled WGS sequence"/>
</dbReference>
<feature type="chain" id="PRO_5030177241" evidence="1">
    <location>
        <begin position="20"/>
        <end position="204"/>
    </location>
</feature>
<feature type="signal peptide" evidence="1">
    <location>
        <begin position="1"/>
        <end position="19"/>
    </location>
</feature>
<dbReference type="AlphaFoldDB" id="S7U0J2"/>
<accession>S7U0J2</accession>
<reference evidence="3 4" key="1">
    <citation type="journal article" date="2013" name="Genome Announc.">
        <title>Draft genome sequences for three mercury-methylating, sulfate-reducing bacteria.</title>
        <authorList>
            <person name="Brown S.D."/>
            <person name="Hurt R.A.Jr."/>
            <person name="Gilmour C.C."/>
            <person name="Elias D.A."/>
        </authorList>
    </citation>
    <scope>NUCLEOTIDE SEQUENCE [LARGE SCALE GENOMIC DNA]</scope>
    <source>
        <strain evidence="3 4">DSM 2059</strain>
    </source>
</reference>
<dbReference type="Pfam" id="PF19489">
    <property type="entry name" value="SLT_4"/>
    <property type="match status" value="1"/>
</dbReference>
<sequence length="204" mass="23096">MPSLILAVTALLLISGGCATHPPRHTRNLCDIFRERPEWYDDAAAAGERWGIPIPVIMAIIDRESGFRADAKPPRTTCLFIFPGPRPSSAYGYPQALDATWNEYQSQAGSRFADRDDFGDAVDFVGWYCRLSRIRCGISNSDAYHLYIAYHEGHAGYNRGSWRKKPGLKRIAGSVRRRSLQYRQQLSSCEGEFKRRSGCCLWPF</sequence>
<dbReference type="STRING" id="897.B2D07_10230"/>